<feature type="transmembrane region" description="Helical" evidence="1">
    <location>
        <begin position="241"/>
        <end position="258"/>
    </location>
</feature>
<feature type="transmembrane region" description="Helical" evidence="1">
    <location>
        <begin position="166"/>
        <end position="191"/>
    </location>
</feature>
<dbReference type="KEGG" id="chg:AXF12_04750"/>
<sequence length="310" mass="35675">MLSARFENTRAIDLLIVFLALLAGALVYETQVLHTVFTDAVVIEKLVITILLLLSFLLLQQINRWNELAETKNCYVLFFFAICIILFPMTFSSIRVVGANLLVLLVLWRILTLKTGEEVPQKLFDASLLVFCAGILHPWALVFLLNIWISLLFYGSEKRRYWLIPFLALIVILILGTAIWLLSGLPFQVIIDNFEAFDYTHITEIPNFNLPLATVVSLISLGVMLSVSLGVYYFVRRYHSISSQIVIQFLWVGLLVFFLSKEPIYLFAPIAIFFALYVERIYKLWLKETILWLLICFPVVILTLHFVTKS</sequence>
<keyword evidence="4" id="KW-1185">Reference proteome</keyword>
<feature type="transmembrane region" description="Helical" evidence="1">
    <location>
        <begin position="75"/>
        <end position="108"/>
    </location>
</feature>
<feature type="transmembrane region" description="Helical" evidence="1">
    <location>
        <begin position="40"/>
        <end position="59"/>
    </location>
</feature>
<feature type="transmembrane region" description="Helical" evidence="1">
    <location>
        <begin position="264"/>
        <end position="282"/>
    </location>
</feature>
<reference evidence="3 5" key="2">
    <citation type="submission" date="2017-06" db="EMBL/GenBank/DDBJ databases">
        <authorList>
            <consortium name="Pathogen Informatics"/>
        </authorList>
    </citation>
    <scope>NUCLEOTIDE SEQUENCE [LARGE SCALE GENOMIC DNA]</scope>
    <source>
        <strain evidence="3 5">NCTC12947</strain>
    </source>
</reference>
<accession>A0AAX2GYY4</accession>
<dbReference type="Proteomes" id="UP000065822">
    <property type="component" value="Chromosome"/>
</dbReference>
<feature type="transmembrane region" description="Helical" evidence="1">
    <location>
        <begin position="128"/>
        <end position="154"/>
    </location>
</feature>
<reference evidence="2 4" key="1">
    <citation type="submission" date="2016-02" db="EMBL/GenBank/DDBJ databases">
        <authorList>
            <person name="Holder M.E."/>
            <person name="Ajami N.J."/>
            <person name="Petrosino J.F."/>
        </authorList>
    </citation>
    <scope>NUCLEOTIDE SEQUENCE [LARGE SCALE GENOMIC DNA]</scope>
    <source>
        <strain evidence="2 4">CCUG 32990</strain>
    </source>
</reference>
<evidence type="ECO:0000313" key="4">
    <source>
        <dbReference type="Proteomes" id="UP000065822"/>
    </source>
</evidence>
<feature type="transmembrane region" description="Helical" evidence="1">
    <location>
        <begin position="12"/>
        <end position="28"/>
    </location>
</feature>
<evidence type="ECO:0000313" key="2">
    <source>
        <dbReference type="EMBL" id="AMD84885.1"/>
    </source>
</evidence>
<organism evidence="3 5">
    <name type="scientific">Capnocytophaga haemolytica</name>
    <dbReference type="NCBI Taxonomy" id="45243"/>
    <lineage>
        <taxon>Bacteria</taxon>
        <taxon>Pseudomonadati</taxon>
        <taxon>Bacteroidota</taxon>
        <taxon>Flavobacteriia</taxon>
        <taxon>Flavobacteriales</taxon>
        <taxon>Flavobacteriaceae</taxon>
        <taxon>Capnocytophaga</taxon>
    </lineage>
</organism>
<dbReference type="EMBL" id="LT906449">
    <property type="protein sequence ID" value="SNV06658.1"/>
    <property type="molecule type" value="Genomic_DNA"/>
</dbReference>
<dbReference type="AlphaFoldDB" id="A0AAX2GYY4"/>
<evidence type="ECO:0000313" key="3">
    <source>
        <dbReference type="EMBL" id="SNV06658.1"/>
    </source>
</evidence>
<dbReference type="RefSeq" id="WP_066428777.1">
    <property type="nucleotide sequence ID" value="NZ_CP014227.1"/>
</dbReference>
<evidence type="ECO:0008006" key="6">
    <source>
        <dbReference type="Google" id="ProtNLM"/>
    </source>
</evidence>
<name>A0AAX2GYY4_9FLAO</name>
<keyword evidence="1" id="KW-0472">Membrane</keyword>
<dbReference type="EMBL" id="CP014227">
    <property type="protein sequence ID" value="AMD84885.1"/>
    <property type="molecule type" value="Genomic_DNA"/>
</dbReference>
<protein>
    <recommendedName>
        <fullName evidence="6">Beta-carotene 15,15'-monooxygenase</fullName>
    </recommendedName>
</protein>
<gene>
    <name evidence="2" type="ORF">AXF12_04750</name>
    <name evidence="3" type="ORF">SAMEA44541418_00781</name>
</gene>
<keyword evidence="1" id="KW-1133">Transmembrane helix</keyword>
<proteinExistence type="predicted"/>
<keyword evidence="1" id="KW-0812">Transmembrane</keyword>
<evidence type="ECO:0000256" key="1">
    <source>
        <dbReference type="SAM" id="Phobius"/>
    </source>
</evidence>
<feature type="transmembrane region" description="Helical" evidence="1">
    <location>
        <begin position="289"/>
        <end position="307"/>
    </location>
</feature>
<evidence type="ECO:0000313" key="5">
    <source>
        <dbReference type="Proteomes" id="UP000215539"/>
    </source>
</evidence>
<dbReference type="Proteomes" id="UP000215539">
    <property type="component" value="Chromosome 1"/>
</dbReference>
<feature type="transmembrane region" description="Helical" evidence="1">
    <location>
        <begin position="211"/>
        <end position="234"/>
    </location>
</feature>